<evidence type="ECO:0000313" key="2">
    <source>
        <dbReference type="Proteomes" id="UP001175227"/>
    </source>
</evidence>
<proteinExistence type="predicted"/>
<reference evidence="1" key="1">
    <citation type="submission" date="2023-06" db="EMBL/GenBank/DDBJ databases">
        <authorList>
            <consortium name="Lawrence Berkeley National Laboratory"/>
            <person name="Ahrendt S."/>
            <person name="Sahu N."/>
            <person name="Indic B."/>
            <person name="Wong-Bajracharya J."/>
            <person name="Merenyi Z."/>
            <person name="Ke H.-M."/>
            <person name="Monk M."/>
            <person name="Kocsube S."/>
            <person name="Drula E."/>
            <person name="Lipzen A."/>
            <person name="Balint B."/>
            <person name="Henrissat B."/>
            <person name="Andreopoulos B."/>
            <person name="Martin F.M."/>
            <person name="Harder C.B."/>
            <person name="Rigling D."/>
            <person name="Ford K.L."/>
            <person name="Foster G.D."/>
            <person name="Pangilinan J."/>
            <person name="Papanicolaou A."/>
            <person name="Barry K."/>
            <person name="LaButti K."/>
            <person name="Viragh M."/>
            <person name="Koriabine M."/>
            <person name="Yan M."/>
            <person name="Riley R."/>
            <person name="Champramary S."/>
            <person name="Plett K.L."/>
            <person name="Tsai I.J."/>
            <person name="Slot J."/>
            <person name="Sipos G."/>
            <person name="Plett J."/>
            <person name="Nagy L.G."/>
            <person name="Grigoriev I.V."/>
        </authorList>
    </citation>
    <scope>NUCLEOTIDE SEQUENCE</scope>
    <source>
        <strain evidence="1">ICMP 16352</strain>
    </source>
</reference>
<accession>A0AA39UL90</accession>
<evidence type="ECO:0000313" key="1">
    <source>
        <dbReference type="EMBL" id="KAK0483405.1"/>
    </source>
</evidence>
<dbReference type="AlphaFoldDB" id="A0AA39UL90"/>
<sequence>MLQLLMKPGEQLSRILSVLALCSGPSGVSPAIFLQSATSCSVHKVIQEALSTEGSTGSACKVGWNHGLSTRVYAL</sequence>
<keyword evidence="2" id="KW-1185">Reference proteome</keyword>
<protein>
    <submittedName>
        <fullName evidence="1">Uncharacterized protein</fullName>
    </submittedName>
</protein>
<dbReference type="Proteomes" id="UP001175227">
    <property type="component" value="Unassembled WGS sequence"/>
</dbReference>
<name>A0AA39UL90_9AGAR</name>
<gene>
    <name evidence="1" type="ORF">IW261DRAFT_1463109</name>
</gene>
<organism evidence="1 2">
    <name type="scientific">Armillaria novae-zelandiae</name>
    <dbReference type="NCBI Taxonomy" id="153914"/>
    <lineage>
        <taxon>Eukaryota</taxon>
        <taxon>Fungi</taxon>
        <taxon>Dikarya</taxon>
        <taxon>Basidiomycota</taxon>
        <taxon>Agaricomycotina</taxon>
        <taxon>Agaricomycetes</taxon>
        <taxon>Agaricomycetidae</taxon>
        <taxon>Agaricales</taxon>
        <taxon>Marasmiineae</taxon>
        <taxon>Physalacriaceae</taxon>
        <taxon>Armillaria</taxon>
    </lineage>
</organism>
<comment type="caution">
    <text evidence="1">The sequence shown here is derived from an EMBL/GenBank/DDBJ whole genome shotgun (WGS) entry which is preliminary data.</text>
</comment>
<dbReference type="EMBL" id="JAUEPR010000006">
    <property type="protein sequence ID" value="KAK0483405.1"/>
    <property type="molecule type" value="Genomic_DNA"/>
</dbReference>